<keyword evidence="3" id="KW-1185">Reference proteome</keyword>
<accession>A0A0G4IWF2</accession>
<evidence type="ECO:0000256" key="1">
    <source>
        <dbReference type="SAM" id="SignalP"/>
    </source>
</evidence>
<feature type="signal peptide" evidence="1">
    <location>
        <begin position="1"/>
        <end position="24"/>
    </location>
</feature>
<dbReference type="AlphaFoldDB" id="A0A0G4IWF2"/>
<name>A0A0G4IWF2_PLABS</name>
<dbReference type="EMBL" id="CDSF01000092">
    <property type="protein sequence ID" value="CEO99633.1"/>
    <property type="molecule type" value="Genomic_DNA"/>
</dbReference>
<dbReference type="Proteomes" id="UP000039324">
    <property type="component" value="Unassembled WGS sequence"/>
</dbReference>
<proteinExistence type="predicted"/>
<organism evidence="2 3">
    <name type="scientific">Plasmodiophora brassicae</name>
    <name type="common">Clubroot disease agent</name>
    <dbReference type="NCBI Taxonomy" id="37360"/>
    <lineage>
        <taxon>Eukaryota</taxon>
        <taxon>Sar</taxon>
        <taxon>Rhizaria</taxon>
        <taxon>Endomyxa</taxon>
        <taxon>Phytomyxea</taxon>
        <taxon>Plasmodiophorida</taxon>
        <taxon>Plasmodiophoridae</taxon>
        <taxon>Plasmodiophora</taxon>
    </lineage>
</organism>
<evidence type="ECO:0000313" key="3">
    <source>
        <dbReference type="Proteomes" id="UP000039324"/>
    </source>
</evidence>
<keyword evidence="1" id="KW-0732">Signal</keyword>
<evidence type="ECO:0000313" key="2">
    <source>
        <dbReference type="EMBL" id="CEO99633.1"/>
    </source>
</evidence>
<reference evidence="2 3" key="1">
    <citation type="submission" date="2015-02" db="EMBL/GenBank/DDBJ databases">
        <authorList>
            <person name="Chooi Y.-H."/>
        </authorList>
    </citation>
    <scope>NUCLEOTIDE SEQUENCE [LARGE SCALE GENOMIC DNA]</scope>
    <source>
        <strain evidence="2">E3</strain>
    </source>
</reference>
<protein>
    <submittedName>
        <fullName evidence="2">Uncharacterized protein</fullName>
    </submittedName>
</protein>
<sequence>MTTGSAWLTLVAVLAFLALDGAAGTNGVTTSFTGKEYLRWRASVGPTVQPCREIAQGRRGWWPDWMRLSLLRFRNAGTERERDLRRLWTTGAVGPVASERLRWQDLAESVQALHELDADVKVMERFERSLDESVFDDRIVLAMDYPGRSGDIPRHYLLARCRRDLDDLLNRRRALRALCRRLAPGHPPQGAKPAA</sequence>
<gene>
    <name evidence="2" type="ORF">PBRA_007366</name>
</gene>
<feature type="chain" id="PRO_5005193304" evidence="1">
    <location>
        <begin position="25"/>
        <end position="195"/>
    </location>
</feature>